<reference evidence="1" key="1">
    <citation type="journal article" date="2021" name="PeerJ">
        <title>Extensive microbial diversity within the chicken gut microbiome revealed by metagenomics and culture.</title>
        <authorList>
            <person name="Gilroy R."/>
            <person name="Ravi A."/>
            <person name="Getino M."/>
            <person name="Pursley I."/>
            <person name="Horton D.L."/>
            <person name="Alikhan N.F."/>
            <person name="Baker D."/>
            <person name="Gharbi K."/>
            <person name="Hall N."/>
            <person name="Watson M."/>
            <person name="Adriaenssens E.M."/>
            <person name="Foster-Nyarko E."/>
            <person name="Jarju S."/>
            <person name="Secka A."/>
            <person name="Antonio M."/>
            <person name="Oren A."/>
            <person name="Chaudhuri R.R."/>
            <person name="La Ragione R."/>
            <person name="Hildebrand F."/>
            <person name="Pallen M.J."/>
        </authorList>
    </citation>
    <scope>NUCLEOTIDE SEQUENCE</scope>
    <source>
        <strain evidence="1">3204</strain>
    </source>
</reference>
<organism evidence="1 2">
    <name type="scientific">Candidatus Companilactobacillus pullicola</name>
    <dbReference type="NCBI Taxonomy" id="2838523"/>
    <lineage>
        <taxon>Bacteria</taxon>
        <taxon>Bacillati</taxon>
        <taxon>Bacillota</taxon>
        <taxon>Bacilli</taxon>
        <taxon>Lactobacillales</taxon>
        <taxon>Lactobacillaceae</taxon>
        <taxon>Companilactobacillus</taxon>
    </lineage>
</organism>
<evidence type="ECO:0000313" key="2">
    <source>
        <dbReference type="Proteomes" id="UP000824013"/>
    </source>
</evidence>
<gene>
    <name evidence="1" type="ORF">H9820_03635</name>
</gene>
<protein>
    <submittedName>
        <fullName evidence="1">Uncharacterized protein</fullName>
    </submittedName>
</protein>
<comment type="caution">
    <text evidence="1">The sequence shown here is derived from an EMBL/GenBank/DDBJ whole genome shotgun (WGS) entry which is preliminary data.</text>
</comment>
<dbReference type="Proteomes" id="UP000824013">
    <property type="component" value="Unassembled WGS sequence"/>
</dbReference>
<accession>A0A9D1ZL75</accession>
<reference evidence="1" key="2">
    <citation type="submission" date="2021-04" db="EMBL/GenBank/DDBJ databases">
        <authorList>
            <person name="Gilroy R."/>
        </authorList>
    </citation>
    <scope>NUCLEOTIDE SEQUENCE</scope>
    <source>
        <strain evidence="1">3204</strain>
    </source>
</reference>
<name>A0A9D1ZL75_9LACO</name>
<dbReference type="AlphaFoldDB" id="A0A9D1ZL75"/>
<sequence length="49" mass="5701">MSEKSRKGSTKHVNVFSTPEFVEHDFREDLQVIPEVSELKPVGREKMEL</sequence>
<evidence type="ECO:0000313" key="1">
    <source>
        <dbReference type="EMBL" id="HIY92022.1"/>
    </source>
</evidence>
<dbReference type="EMBL" id="DXCM01000024">
    <property type="protein sequence ID" value="HIY92022.1"/>
    <property type="molecule type" value="Genomic_DNA"/>
</dbReference>
<proteinExistence type="predicted"/>